<reference evidence="2 3" key="1">
    <citation type="journal article" date="2011" name="Stand. Genomic Sci.">
        <title>Complete genome sequence of the gliding, heparinolytic Pedobacter saltans type strain (113).</title>
        <authorList>
            <person name="Liolios K."/>
            <person name="Sikorski J."/>
            <person name="Lu M."/>
            <person name="Nolan M."/>
            <person name="Lapidus A."/>
            <person name="Lucas S."/>
            <person name="Hammon N."/>
            <person name="Deshpande S."/>
            <person name="Cheng J.F."/>
            <person name="Tapia R."/>
            <person name="Han C."/>
            <person name="Goodwin L."/>
            <person name="Pitluck S."/>
            <person name="Huntemann M."/>
            <person name="Ivanova N."/>
            <person name="Pagani I."/>
            <person name="Mavromatis K."/>
            <person name="Ovchinikova G."/>
            <person name="Pati A."/>
            <person name="Chen A."/>
            <person name="Palaniappan K."/>
            <person name="Land M."/>
            <person name="Hauser L."/>
            <person name="Brambilla E.M."/>
            <person name="Kotsyurbenko O."/>
            <person name="Rohde M."/>
            <person name="Tindall B.J."/>
            <person name="Abt B."/>
            <person name="Goker M."/>
            <person name="Detter J.C."/>
            <person name="Woyke T."/>
            <person name="Bristow J."/>
            <person name="Eisen J.A."/>
            <person name="Markowitz V."/>
            <person name="Hugenholtz P."/>
            <person name="Klenk H.P."/>
            <person name="Kyrpides N.C."/>
        </authorList>
    </citation>
    <scope>NUCLEOTIDE SEQUENCE [LARGE SCALE GENOMIC DNA]</scope>
    <source>
        <strain evidence="3">ATCC 51119 / DSM 12145 / JCM 21818 / LMG 10337 / NBRC 100064 / NCIMB 13643</strain>
    </source>
</reference>
<organism evidence="2 3">
    <name type="scientific">Pseudopedobacter saltans (strain ATCC 51119 / DSM 12145 / JCM 21818 / CCUG 39354 / LMG 10337 / NBRC 100064 / NCIMB 13643)</name>
    <name type="common">Pedobacter saltans</name>
    <dbReference type="NCBI Taxonomy" id="762903"/>
    <lineage>
        <taxon>Bacteria</taxon>
        <taxon>Pseudomonadati</taxon>
        <taxon>Bacteroidota</taxon>
        <taxon>Sphingobacteriia</taxon>
        <taxon>Sphingobacteriales</taxon>
        <taxon>Sphingobacteriaceae</taxon>
        <taxon>Pseudopedobacter</taxon>
    </lineage>
</organism>
<evidence type="ECO:0000256" key="1">
    <source>
        <dbReference type="SAM" id="MobiDB-lite"/>
    </source>
</evidence>
<reference evidence="3" key="2">
    <citation type="submission" date="2011-02" db="EMBL/GenBank/DDBJ databases">
        <title>The complete genome of Pedobacter saltans DSM 12145.</title>
        <authorList>
            <consortium name="US DOE Joint Genome Institute (JGI-PGF)"/>
            <person name="Lucas S."/>
            <person name="Copeland A."/>
            <person name="Lapidus A."/>
            <person name="Bruce D."/>
            <person name="Goodwin L."/>
            <person name="Pitluck S."/>
            <person name="Kyrpides N."/>
            <person name="Mavromatis K."/>
            <person name="Pagani I."/>
            <person name="Ivanova N."/>
            <person name="Ovchinnikova G."/>
            <person name="Lu M."/>
            <person name="Detter J.C."/>
            <person name="Han C."/>
            <person name="Land M."/>
            <person name="Hauser L."/>
            <person name="Markowitz V."/>
            <person name="Cheng J.-F."/>
            <person name="Hugenholtz P."/>
            <person name="Woyke T."/>
            <person name="Wu D."/>
            <person name="Tindall B."/>
            <person name="Pomrenke H.G."/>
            <person name="Brambilla E."/>
            <person name="Klenk H.-P."/>
            <person name="Eisen J.A."/>
        </authorList>
    </citation>
    <scope>NUCLEOTIDE SEQUENCE [LARGE SCALE GENOMIC DNA]</scope>
    <source>
        <strain evidence="3">ATCC 51119 / DSM 12145 / JCM 21818 / LMG 10337 / NBRC 100064 / NCIMB 13643</strain>
    </source>
</reference>
<accession>F0SB73</accession>
<dbReference type="Proteomes" id="UP000000310">
    <property type="component" value="Chromosome"/>
</dbReference>
<dbReference type="HOGENOM" id="CLU_219323_0_0_10"/>
<dbReference type="EMBL" id="CP002545">
    <property type="protein sequence ID" value="ADY52708.1"/>
    <property type="molecule type" value="Genomic_DNA"/>
</dbReference>
<gene>
    <name evidence="2" type="ordered locus">Pedsa_2156</name>
</gene>
<sequence length="40" mass="4326">MPNTKNHDSKSKASKESNDSKGTKGKASSEKEMKASSKKK</sequence>
<proteinExistence type="predicted"/>
<dbReference type="KEGG" id="psn:Pedsa_2156"/>
<keyword evidence="2" id="KW-0067">ATP-binding</keyword>
<name>F0SB73_PSESL</name>
<keyword evidence="2" id="KW-0547">Nucleotide-binding</keyword>
<feature type="region of interest" description="Disordered" evidence="1">
    <location>
        <begin position="1"/>
        <end position="40"/>
    </location>
</feature>
<protein>
    <submittedName>
        <fullName evidence="2">DEAD/DEAH box helicase domain-containing protein</fullName>
    </submittedName>
</protein>
<keyword evidence="2" id="KW-0347">Helicase</keyword>
<keyword evidence="2" id="KW-0378">Hydrolase</keyword>
<dbReference type="AlphaFoldDB" id="F0SB73"/>
<evidence type="ECO:0000313" key="3">
    <source>
        <dbReference type="Proteomes" id="UP000000310"/>
    </source>
</evidence>
<keyword evidence="3" id="KW-1185">Reference proteome</keyword>
<dbReference type="GO" id="GO:0004386">
    <property type="term" value="F:helicase activity"/>
    <property type="evidence" value="ECO:0007669"/>
    <property type="project" value="UniProtKB-KW"/>
</dbReference>
<evidence type="ECO:0000313" key="2">
    <source>
        <dbReference type="EMBL" id="ADY52708.1"/>
    </source>
</evidence>
<dbReference type="RefSeq" id="WP_013633194.1">
    <property type="nucleotide sequence ID" value="NC_015177.1"/>
</dbReference>